<keyword evidence="4 7" id="KW-0238">DNA-binding</keyword>
<dbReference type="Pfam" id="PF00486">
    <property type="entry name" value="Trans_reg_C"/>
    <property type="match status" value="1"/>
</dbReference>
<protein>
    <recommendedName>
        <fullName evidence="12">Two-component system response regulator BaeR</fullName>
    </recommendedName>
</protein>
<dbReference type="InterPro" id="IPR001789">
    <property type="entry name" value="Sig_transdc_resp-reg_receiver"/>
</dbReference>
<dbReference type="Gene3D" id="3.40.50.2300">
    <property type="match status" value="1"/>
</dbReference>
<evidence type="ECO:0000256" key="7">
    <source>
        <dbReference type="PROSITE-ProRule" id="PRU01091"/>
    </source>
</evidence>
<evidence type="ECO:0008006" key="12">
    <source>
        <dbReference type="Google" id="ProtNLM"/>
    </source>
</evidence>
<evidence type="ECO:0000256" key="6">
    <source>
        <dbReference type="PROSITE-ProRule" id="PRU00169"/>
    </source>
</evidence>
<accession>A0A244CT47</accession>
<dbReference type="Proteomes" id="UP000194841">
    <property type="component" value="Unassembled WGS sequence"/>
</dbReference>
<dbReference type="InterPro" id="IPR011006">
    <property type="entry name" value="CheY-like_superfamily"/>
</dbReference>
<keyword evidence="1 6" id="KW-0597">Phosphoprotein</keyword>
<evidence type="ECO:0000256" key="4">
    <source>
        <dbReference type="ARBA" id="ARBA00023125"/>
    </source>
</evidence>
<dbReference type="SUPFAM" id="SSF46894">
    <property type="entry name" value="C-terminal effector domain of the bipartite response regulators"/>
    <property type="match status" value="1"/>
</dbReference>
<dbReference type="GO" id="GO:0000976">
    <property type="term" value="F:transcription cis-regulatory region binding"/>
    <property type="evidence" value="ECO:0007669"/>
    <property type="project" value="TreeGrafter"/>
</dbReference>
<dbReference type="PANTHER" id="PTHR48111">
    <property type="entry name" value="REGULATOR OF RPOS"/>
    <property type="match status" value="1"/>
</dbReference>
<dbReference type="GO" id="GO:0000156">
    <property type="term" value="F:phosphorelay response regulator activity"/>
    <property type="evidence" value="ECO:0007669"/>
    <property type="project" value="TreeGrafter"/>
</dbReference>
<dbReference type="GO" id="GO:0006355">
    <property type="term" value="P:regulation of DNA-templated transcription"/>
    <property type="evidence" value="ECO:0007669"/>
    <property type="project" value="InterPro"/>
</dbReference>
<dbReference type="EMBL" id="MWPV01000001">
    <property type="protein sequence ID" value="OUL58768.1"/>
    <property type="molecule type" value="Genomic_DNA"/>
</dbReference>
<dbReference type="PROSITE" id="PS51755">
    <property type="entry name" value="OMPR_PHOB"/>
    <property type="match status" value="1"/>
</dbReference>
<reference evidence="10 11" key="1">
    <citation type="submission" date="2017-02" db="EMBL/GenBank/DDBJ databases">
        <title>Pseudoalteromonas ulvae TC14 Genome.</title>
        <authorList>
            <person name="Molmeret M."/>
        </authorList>
    </citation>
    <scope>NUCLEOTIDE SEQUENCE [LARGE SCALE GENOMIC DNA]</scope>
    <source>
        <strain evidence="10">TC14</strain>
    </source>
</reference>
<feature type="domain" description="Response regulatory" evidence="8">
    <location>
        <begin position="3"/>
        <end position="116"/>
    </location>
</feature>
<evidence type="ECO:0000313" key="11">
    <source>
        <dbReference type="Proteomes" id="UP000194841"/>
    </source>
</evidence>
<keyword evidence="11" id="KW-1185">Reference proteome</keyword>
<evidence type="ECO:0000256" key="1">
    <source>
        <dbReference type="ARBA" id="ARBA00022553"/>
    </source>
</evidence>
<dbReference type="Gene3D" id="1.10.10.10">
    <property type="entry name" value="Winged helix-like DNA-binding domain superfamily/Winged helix DNA-binding domain"/>
    <property type="match status" value="1"/>
</dbReference>
<keyword evidence="2" id="KW-0902">Two-component regulatory system</keyword>
<organism evidence="10 11">
    <name type="scientific">Pseudoalteromonas ulvae</name>
    <dbReference type="NCBI Taxonomy" id="107327"/>
    <lineage>
        <taxon>Bacteria</taxon>
        <taxon>Pseudomonadati</taxon>
        <taxon>Pseudomonadota</taxon>
        <taxon>Gammaproteobacteria</taxon>
        <taxon>Alteromonadales</taxon>
        <taxon>Pseudoalteromonadaceae</taxon>
        <taxon>Pseudoalteromonas</taxon>
    </lineage>
</organism>
<feature type="domain" description="OmpR/PhoB-type" evidence="9">
    <location>
        <begin position="120"/>
        <end position="219"/>
    </location>
</feature>
<keyword evidence="3" id="KW-0805">Transcription regulation</keyword>
<dbReference type="AlphaFoldDB" id="A0A244CT47"/>
<name>A0A244CT47_PSEDV</name>
<dbReference type="OrthoDB" id="9802426at2"/>
<keyword evidence="5" id="KW-0804">Transcription</keyword>
<dbReference type="InterPro" id="IPR039420">
    <property type="entry name" value="WalR-like"/>
</dbReference>
<comment type="caution">
    <text evidence="10">The sequence shown here is derived from an EMBL/GenBank/DDBJ whole genome shotgun (WGS) entry which is preliminary data.</text>
</comment>
<dbReference type="SUPFAM" id="SSF52172">
    <property type="entry name" value="CheY-like"/>
    <property type="match status" value="1"/>
</dbReference>
<dbReference type="Gene3D" id="6.10.250.690">
    <property type="match status" value="1"/>
</dbReference>
<evidence type="ECO:0000259" key="9">
    <source>
        <dbReference type="PROSITE" id="PS51755"/>
    </source>
</evidence>
<gene>
    <name evidence="10" type="ORF">B1199_00315</name>
</gene>
<dbReference type="InterPro" id="IPR016032">
    <property type="entry name" value="Sig_transdc_resp-reg_C-effctor"/>
</dbReference>
<dbReference type="GO" id="GO:0032993">
    <property type="term" value="C:protein-DNA complex"/>
    <property type="evidence" value="ECO:0007669"/>
    <property type="project" value="TreeGrafter"/>
</dbReference>
<evidence type="ECO:0000256" key="3">
    <source>
        <dbReference type="ARBA" id="ARBA00023015"/>
    </source>
</evidence>
<evidence type="ECO:0000256" key="2">
    <source>
        <dbReference type="ARBA" id="ARBA00023012"/>
    </source>
</evidence>
<proteinExistence type="predicted"/>
<dbReference type="PROSITE" id="PS50110">
    <property type="entry name" value="RESPONSE_REGULATORY"/>
    <property type="match status" value="1"/>
</dbReference>
<dbReference type="CDD" id="cd00383">
    <property type="entry name" value="trans_reg_C"/>
    <property type="match status" value="1"/>
</dbReference>
<dbReference type="RefSeq" id="WP_086742147.1">
    <property type="nucleotide sequence ID" value="NZ_MWPV01000001.1"/>
</dbReference>
<dbReference type="Pfam" id="PF00072">
    <property type="entry name" value="Response_reg"/>
    <property type="match status" value="1"/>
</dbReference>
<dbReference type="SMART" id="SM00448">
    <property type="entry name" value="REC"/>
    <property type="match status" value="1"/>
</dbReference>
<feature type="DNA-binding region" description="OmpR/PhoB-type" evidence="7">
    <location>
        <begin position="120"/>
        <end position="219"/>
    </location>
</feature>
<dbReference type="InterPro" id="IPR036388">
    <property type="entry name" value="WH-like_DNA-bd_sf"/>
</dbReference>
<dbReference type="PANTHER" id="PTHR48111:SF4">
    <property type="entry name" value="DNA-BINDING DUAL TRANSCRIPTIONAL REGULATOR OMPR"/>
    <property type="match status" value="1"/>
</dbReference>
<evidence type="ECO:0000313" key="10">
    <source>
        <dbReference type="EMBL" id="OUL58768.1"/>
    </source>
</evidence>
<sequence>MEKILIVEDDLSIAQGLILFFQAHQFDTLHIDDGDDVINAVKRFEPDLIILDLMLPNKDGMQCCHEIRSFSNVPIVMLTALAEQKTKLQGLNLGVDDYICKPFDAMEVILRVKAILKRSIGTVQYQSMTLNSDTFEVLTLQGHVLLSNSEFTLFELLFKHGERVFSRDSIIEQAYPQCHEINDRTIDSHVKNIRKKFKAQLNFIAPIESIYGAGYRINIEQFKPLSVKA</sequence>
<evidence type="ECO:0000259" key="8">
    <source>
        <dbReference type="PROSITE" id="PS50110"/>
    </source>
</evidence>
<feature type="modified residue" description="4-aspartylphosphate" evidence="6">
    <location>
        <position position="52"/>
    </location>
</feature>
<dbReference type="GO" id="GO:0005829">
    <property type="term" value="C:cytosol"/>
    <property type="evidence" value="ECO:0007669"/>
    <property type="project" value="TreeGrafter"/>
</dbReference>
<dbReference type="SMART" id="SM00862">
    <property type="entry name" value="Trans_reg_C"/>
    <property type="match status" value="1"/>
</dbReference>
<dbReference type="InterPro" id="IPR001867">
    <property type="entry name" value="OmpR/PhoB-type_DNA-bd"/>
</dbReference>
<evidence type="ECO:0000256" key="5">
    <source>
        <dbReference type="ARBA" id="ARBA00023163"/>
    </source>
</evidence>